<gene>
    <name evidence="2" type="ORF">IDSA_05140</name>
</gene>
<comment type="caution">
    <text evidence="2">The sequence shown here is derived from an EMBL/GenBank/DDBJ whole genome shotgun (WGS) entry which is preliminary data.</text>
</comment>
<keyword evidence="1" id="KW-0472">Membrane</keyword>
<evidence type="ECO:0000256" key="1">
    <source>
        <dbReference type="SAM" id="Phobius"/>
    </source>
</evidence>
<feature type="transmembrane region" description="Helical" evidence="1">
    <location>
        <begin position="53"/>
        <end position="75"/>
    </location>
</feature>
<organism evidence="2 3">
    <name type="scientific">Pseudidiomarina salinarum</name>
    <dbReference type="NCBI Taxonomy" id="435908"/>
    <lineage>
        <taxon>Bacteria</taxon>
        <taxon>Pseudomonadati</taxon>
        <taxon>Pseudomonadota</taxon>
        <taxon>Gammaproteobacteria</taxon>
        <taxon>Alteromonadales</taxon>
        <taxon>Idiomarinaceae</taxon>
        <taxon>Pseudidiomarina</taxon>
    </lineage>
</organism>
<evidence type="ECO:0000313" key="2">
    <source>
        <dbReference type="EMBL" id="KFZ32059.1"/>
    </source>
</evidence>
<reference evidence="2 3" key="1">
    <citation type="submission" date="2014-06" db="EMBL/GenBank/DDBJ databases">
        <title>The draft genome sequence of Idiomarina salinarum ISL-52.</title>
        <authorList>
            <person name="Du J."/>
            <person name="Shao Z."/>
        </authorList>
    </citation>
    <scope>NUCLEOTIDE SEQUENCE [LARGE SCALE GENOMIC DNA]</scope>
    <source>
        <strain evidence="2 3">ISL-52</strain>
    </source>
</reference>
<dbReference type="Proteomes" id="UP000054363">
    <property type="component" value="Unassembled WGS sequence"/>
</dbReference>
<dbReference type="RefSeq" id="WP_034774736.1">
    <property type="nucleotide sequence ID" value="NZ_JPER01000001.1"/>
</dbReference>
<name>A0A094J1X2_9GAMM</name>
<sequence length="121" mass="13350">MLKFDTEKKKRNYLGIAWLVAMFDALAYLPVGLGVFTIWLLGPAQEYGSDVGWLFLVISAFCLIIWVAAIAYLVMNKRFSVDNFPTALRYSLLPMLGMGVAAAGLLLVFIGFLMGSLGKAY</sequence>
<keyword evidence="3" id="KW-1185">Reference proteome</keyword>
<dbReference type="STRING" id="435908.IDSA_05140"/>
<accession>A0A094J1X2</accession>
<dbReference type="EMBL" id="JPER01000001">
    <property type="protein sequence ID" value="KFZ32059.1"/>
    <property type="molecule type" value="Genomic_DNA"/>
</dbReference>
<proteinExistence type="predicted"/>
<feature type="transmembrane region" description="Helical" evidence="1">
    <location>
        <begin position="12"/>
        <end position="41"/>
    </location>
</feature>
<keyword evidence="1" id="KW-1133">Transmembrane helix</keyword>
<keyword evidence="1" id="KW-0812">Transmembrane</keyword>
<dbReference type="OrthoDB" id="9993176at2"/>
<protein>
    <submittedName>
        <fullName evidence="2">Uncharacterized protein</fullName>
    </submittedName>
</protein>
<evidence type="ECO:0000313" key="3">
    <source>
        <dbReference type="Proteomes" id="UP000054363"/>
    </source>
</evidence>
<dbReference type="AlphaFoldDB" id="A0A094J1X2"/>
<feature type="transmembrane region" description="Helical" evidence="1">
    <location>
        <begin position="87"/>
        <end position="114"/>
    </location>
</feature>